<keyword evidence="4 10" id="KW-0813">Transport</keyword>
<comment type="subunit">
    <text evidence="10">F-type ATPases have 2 components, CF(1) - the catalytic core - and CF(0) - the membrane proton channel. CF(1) has five subunits: alpha(3), beta(3), gamma(1), delta(1), epsilon(1). CF(0) has three main subunits: a, b and c.</text>
</comment>
<keyword evidence="10" id="KW-1003">Cell membrane</keyword>
<dbReference type="GO" id="GO:0042777">
    <property type="term" value="P:proton motive force-driven plasma membrane ATP synthesis"/>
    <property type="evidence" value="ECO:0007669"/>
    <property type="project" value="UniProtKB-UniRule"/>
</dbReference>
<dbReference type="PANTHER" id="PTHR11693:SF22">
    <property type="entry name" value="ATP SYNTHASE SUBUNIT GAMMA, MITOCHONDRIAL"/>
    <property type="match status" value="1"/>
</dbReference>
<dbReference type="PANTHER" id="PTHR11693">
    <property type="entry name" value="ATP SYNTHASE GAMMA CHAIN"/>
    <property type="match status" value="1"/>
</dbReference>
<comment type="function">
    <text evidence="1 10">Produces ATP from ADP in the presence of a proton gradient across the membrane. The gamma chain is believed to be important in regulating ATPase activity and the flow of protons through the CF(0) complex.</text>
</comment>
<comment type="subcellular location">
    <subcellularLocation>
        <location evidence="10">Cell membrane</location>
        <topology evidence="10">Peripheral membrane protein</topology>
    </subcellularLocation>
    <subcellularLocation>
        <location evidence="2">Membrane</location>
        <topology evidence="2">Peripheral membrane protein</topology>
    </subcellularLocation>
</comment>
<dbReference type="GO" id="GO:0046933">
    <property type="term" value="F:proton-transporting ATP synthase activity, rotational mechanism"/>
    <property type="evidence" value="ECO:0007669"/>
    <property type="project" value="UniProtKB-UniRule"/>
</dbReference>
<evidence type="ECO:0000256" key="3">
    <source>
        <dbReference type="ARBA" id="ARBA00007681"/>
    </source>
</evidence>
<evidence type="ECO:0000256" key="2">
    <source>
        <dbReference type="ARBA" id="ARBA00004170"/>
    </source>
</evidence>
<evidence type="ECO:0000256" key="1">
    <source>
        <dbReference type="ARBA" id="ARBA00003456"/>
    </source>
</evidence>
<name>A0A1G2IS70_9BACT</name>
<keyword evidence="8 10" id="KW-0139">CF(1)</keyword>
<keyword evidence="6 10" id="KW-0406">Ion transport</keyword>
<organism evidence="11 12">
    <name type="scientific">Candidatus Staskawiczbacteria bacterium RIFCSPLOWO2_12_FULL_37_15</name>
    <dbReference type="NCBI Taxonomy" id="1802218"/>
    <lineage>
        <taxon>Bacteria</taxon>
        <taxon>Candidatus Staskawicziibacteriota</taxon>
    </lineage>
</organism>
<dbReference type="AlphaFoldDB" id="A0A1G2IS70"/>
<dbReference type="PRINTS" id="PR00126">
    <property type="entry name" value="ATPASEGAMMA"/>
</dbReference>
<dbReference type="InterPro" id="IPR035968">
    <property type="entry name" value="ATP_synth_F1_ATPase_gsu"/>
</dbReference>
<dbReference type="GO" id="GO:0045259">
    <property type="term" value="C:proton-transporting ATP synthase complex"/>
    <property type="evidence" value="ECO:0007669"/>
    <property type="project" value="UniProtKB-KW"/>
</dbReference>
<dbReference type="InterPro" id="IPR000131">
    <property type="entry name" value="ATP_synth_F1_gsu"/>
</dbReference>
<evidence type="ECO:0000256" key="9">
    <source>
        <dbReference type="ARBA" id="ARBA00023310"/>
    </source>
</evidence>
<evidence type="ECO:0000256" key="8">
    <source>
        <dbReference type="ARBA" id="ARBA00023196"/>
    </source>
</evidence>
<keyword evidence="9 10" id="KW-0066">ATP synthesis</keyword>
<dbReference type="CDD" id="cd12151">
    <property type="entry name" value="F1-ATPase_gamma"/>
    <property type="match status" value="1"/>
</dbReference>
<keyword evidence="7 10" id="KW-0472">Membrane</keyword>
<dbReference type="HAMAP" id="MF_00815">
    <property type="entry name" value="ATP_synth_gamma_bact"/>
    <property type="match status" value="1"/>
</dbReference>
<dbReference type="Proteomes" id="UP000178632">
    <property type="component" value="Unassembled WGS sequence"/>
</dbReference>
<accession>A0A1G2IS70</accession>
<sequence>MESPQNIKKRLKSVNNINQITKAMELVSATKMRKSQQVALDSRPYSFAALELLANVSVLENLDKWKIPLFEVREKNPSTGLGLRVLFVLVASDKGLAGAFNSSVFKKFETHIKEEREEWKKEEHLYLAIGQKAYDYLSKKFSPVVRTTGLSGKVLKKFVQVGDYVTPEQVKPITDFIIDGYLGNPSTGSGQAKWDRVIVISTHFRSALKQEPHVRRILPIDFDHVADTIKQIIPERGKFADLIKEQNISFIPDKVKLKEYTIEPAPEKVLEKIAQHLFFMQMYHLILEANASEHSARRMAMKTASDNASDLGEKLNLQYNKSRQSKITTEIAEISAGAEALN</sequence>
<dbReference type="SUPFAM" id="SSF52943">
    <property type="entry name" value="ATP synthase (F1-ATPase), gamma subunit"/>
    <property type="match status" value="1"/>
</dbReference>
<evidence type="ECO:0000256" key="7">
    <source>
        <dbReference type="ARBA" id="ARBA00023136"/>
    </source>
</evidence>
<evidence type="ECO:0000256" key="4">
    <source>
        <dbReference type="ARBA" id="ARBA00022448"/>
    </source>
</evidence>
<evidence type="ECO:0000256" key="6">
    <source>
        <dbReference type="ARBA" id="ARBA00023065"/>
    </source>
</evidence>
<evidence type="ECO:0000256" key="10">
    <source>
        <dbReference type="HAMAP-Rule" id="MF_00815"/>
    </source>
</evidence>
<dbReference type="Gene3D" id="1.10.287.80">
    <property type="entry name" value="ATP synthase, gamma subunit, helix hairpin domain"/>
    <property type="match status" value="2"/>
</dbReference>
<comment type="caution">
    <text evidence="11">The sequence shown here is derived from an EMBL/GenBank/DDBJ whole genome shotgun (WGS) entry which is preliminary data.</text>
</comment>
<comment type="similarity">
    <text evidence="3 10">Belongs to the ATPase gamma chain family.</text>
</comment>
<reference evidence="11 12" key="1">
    <citation type="journal article" date="2016" name="Nat. Commun.">
        <title>Thousands of microbial genomes shed light on interconnected biogeochemical processes in an aquifer system.</title>
        <authorList>
            <person name="Anantharaman K."/>
            <person name="Brown C.T."/>
            <person name="Hug L.A."/>
            <person name="Sharon I."/>
            <person name="Castelle C.J."/>
            <person name="Probst A.J."/>
            <person name="Thomas B.C."/>
            <person name="Singh A."/>
            <person name="Wilkins M.J."/>
            <person name="Karaoz U."/>
            <person name="Brodie E.L."/>
            <person name="Williams K.H."/>
            <person name="Hubbard S.S."/>
            <person name="Banfield J.F."/>
        </authorList>
    </citation>
    <scope>NUCLEOTIDE SEQUENCE [LARGE SCALE GENOMIC DNA]</scope>
</reference>
<dbReference type="Gene3D" id="3.40.1380.10">
    <property type="match status" value="1"/>
</dbReference>
<gene>
    <name evidence="10" type="primary">atpG</name>
    <name evidence="11" type="ORF">A3G45_03005</name>
</gene>
<evidence type="ECO:0000256" key="5">
    <source>
        <dbReference type="ARBA" id="ARBA00022781"/>
    </source>
</evidence>
<dbReference type="PROSITE" id="PS00153">
    <property type="entry name" value="ATPASE_GAMMA"/>
    <property type="match status" value="1"/>
</dbReference>
<dbReference type="InterPro" id="IPR023632">
    <property type="entry name" value="ATP_synth_F1_gsu_CS"/>
</dbReference>
<dbReference type="NCBIfam" id="TIGR01146">
    <property type="entry name" value="ATPsyn_F1gamma"/>
    <property type="match status" value="1"/>
</dbReference>
<evidence type="ECO:0000313" key="12">
    <source>
        <dbReference type="Proteomes" id="UP000178632"/>
    </source>
</evidence>
<proteinExistence type="inferred from homology"/>
<dbReference type="Pfam" id="PF00231">
    <property type="entry name" value="ATP-synt"/>
    <property type="match status" value="1"/>
</dbReference>
<dbReference type="GO" id="GO:0005524">
    <property type="term" value="F:ATP binding"/>
    <property type="evidence" value="ECO:0007669"/>
    <property type="project" value="UniProtKB-UniRule"/>
</dbReference>
<dbReference type="EMBL" id="MHPE01000004">
    <property type="protein sequence ID" value="OGZ77593.1"/>
    <property type="molecule type" value="Genomic_DNA"/>
</dbReference>
<protein>
    <recommendedName>
        <fullName evidence="10">ATP synthase gamma chain</fullName>
    </recommendedName>
    <alternativeName>
        <fullName evidence="10">ATP synthase F1 sector gamma subunit</fullName>
    </alternativeName>
    <alternativeName>
        <fullName evidence="10">F-ATPase gamma subunit</fullName>
    </alternativeName>
</protein>
<dbReference type="GO" id="GO:0005886">
    <property type="term" value="C:plasma membrane"/>
    <property type="evidence" value="ECO:0007669"/>
    <property type="project" value="UniProtKB-SubCell"/>
</dbReference>
<keyword evidence="5 10" id="KW-0375">Hydrogen ion transport</keyword>
<evidence type="ECO:0000313" key="11">
    <source>
        <dbReference type="EMBL" id="OGZ77593.1"/>
    </source>
</evidence>